<dbReference type="EMBL" id="JAMZIH010007273">
    <property type="protein sequence ID" value="KAJ1673186.1"/>
    <property type="molecule type" value="Genomic_DNA"/>
</dbReference>
<organism evidence="1 2">
    <name type="scientific">Spiromyces aspiralis</name>
    <dbReference type="NCBI Taxonomy" id="68401"/>
    <lineage>
        <taxon>Eukaryota</taxon>
        <taxon>Fungi</taxon>
        <taxon>Fungi incertae sedis</taxon>
        <taxon>Zoopagomycota</taxon>
        <taxon>Kickxellomycotina</taxon>
        <taxon>Kickxellomycetes</taxon>
        <taxon>Kickxellales</taxon>
        <taxon>Kickxellaceae</taxon>
        <taxon>Spiromyces</taxon>
    </lineage>
</organism>
<accession>A0ACC1HC30</accession>
<evidence type="ECO:0000313" key="1">
    <source>
        <dbReference type="EMBL" id="KAJ1673186.1"/>
    </source>
</evidence>
<proteinExistence type="predicted"/>
<keyword evidence="2" id="KW-1185">Reference proteome</keyword>
<feature type="non-terminal residue" evidence="1">
    <location>
        <position position="62"/>
    </location>
</feature>
<dbReference type="Proteomes" id="UP001145114">
    <property type="component" value="Unassembled WGS sequence"/>
</dbReference>
<name>A0ACC1HC30_9FUNG</name>
<comment type="caution">
    <text evidence="1">The sequence shown here is derived from an EMBL/GenBank/DDBJ whole genome shotgun (WGS) entry which is preliminary data.</text>
</comment>
<reference evidence="1" key="1">
    <citation type="submission" date="2022-06" db="EMBL/GenBank/DDBJ databases">
        <title>Phylogenomic reconstructions and comparative analyses of Kickxellomycotina fungi.</title>
        <authorList>
            <person name="Reynolds N.K."/>
            <person name="Stajich J.E."/>
            <person name="Barry K."/>
            <person name="Grigoriev I.V."/>
            <person name="Crous P."/>
            <person name="Smith M.E."/>
        </authorList>
    </citation>
    <scope>NUCLEOTIDE SEQUENCE</scope>
    <source>
        <strain evidence="1">RSA 2271</strain>
    </source>
</reference>
<protein>
    <submittedName>
        <fullName evidence="1">Uncharacterized protein</fullName>
    </submittedName>
</protein>
<sequence>MSTAYRLSSVLVGHGDDVRCVAAIDNNSLVSGSRDKTAKLWTRSAADPTVFTNEATLLHSAN</sequence>
<gene>
    <name evidence="1" type="ORF">EV182_005727</name>
</gene>
<evidence type="ECO:0000313" key="2">
    <source>
        <dbReference type="Proteomes" id="UP001145114"/>
    </source>
</evidence>